<feature type="compositionally biased region" description="Low complexity" evidence="1">
    <location>
        <begin position="116"/>
        <end position="130"/>
    </location>
</feature>
<dbReference type="InterPro" id="IPR036928">
    <property type="entry name" value="AS_sf"/>
</dbReference>
<feature type="region of interest" description="Disordered" evidence="1">
    <location>
        <begin position="114"/>
        <end position="153"/>
    </location>
</feature>
<evidence type="ECO:0008006" key="4">
    <source>
        <dbReference type="Google" id="ProtNLM"/>
    </source>
</evidence>
<dbReference type="Gene3D" id="3.90.1300.10">
    <property type="entry name" value="Amidase signature (AS) domain"/>
    <property type="match status" value="1"/>
</dbReference>
<reference evidence="3" key="1">
    <citation type="journal article" date="2019" name="Int. J. Syst. Evol. Microbiol.">
        <title>The Global Catalogue of Microorganisms (GCM) 10K type strain sequencing project: providing services to taxonomists for standard genome sequencing and annotation.</title>
        <authorList>
            <consortium name="The Broad Institute Genomics Platform"/>
            <consortium name="The Broad Institute Genome Sequencing Center for Infectious Disease"/>
            <person name="Wu L."/>
            <person name="Ma J."/>
        </authorList>
    </citation>
    <scope>NUCLEOTIDE SEQUENCE [LARGE SCALE GENOMIC DNA]</scope>
    <source>
        <strain evidence="3">CCUG 63369</strain>
    </source>
</reference>
<feature type="compositionally biased region" description="Polar residues" evidence="1">
    <location>
        <begin position="131"/>
        <end position="143"/>
    </location>
</feature>
<keyword evidence="3" id="KW-1185">Reference proteome</keyword>
<sequence length="153" mass="16113">MTTADPARSRGFCDGYGPMTACGIASAVRTGEVSAREVAVAALERIAGQDKVRAFTRLWPVPATEQATAVDRRIRAGERLPLAGVPLAVKATEGSASQQTRRLLDAGCIPVGATATPGPGTRWRTWGTTPSGPTLNPHDSSWSPGGCDHTFRW</sequence>
<gene>
    <name evidence="2" type="ORF">ACFQZU_20240</name>
</gene>
<protein>
    <recommendedName>
        <fullName evidence="4">Amidase domain-containing protein</fullName>
    </recommendedName>
</protein>
<evidence type="ECO:0000256" key="1">
    <source>
        <dbReference type="SAM" id="MobiDB-lite"/>
    </source>
</evidence>
<evidence type="ECO:0000313" key="3">
    <source>
        <dbReference type="Proteomes" id="UP001596956"/>
    </source>
</evidence>
<proteinExistence type="predicted"/>
<organism evidence="2 3">
    <name type="scientific">Streptomonospora algeriensis</name>
    <dbReference type="NCBI Taxonomy" id="995084"/>
    <lineage>
        <taxon>Bacteria</taxon>
        <taxon>Bacillati</taxon>
        <taxon>Actinomycetota</taxon>
        <taxon>Actinomycetes</taxon>
        <taxon>Streptosporangiales</taxon>
        <taxon>Nocardiopsidaceae</taxon>
        <taxon>Streptomonospora</taxon>
    </lineage>
</organism>
<dbReference type="Proteomes" id="UP001596956">
    <property type="component" value="Unassembled WGS sequence"/>
</dbReference>
<evidence type="ECO:0000313" key="2">
    <source>
        <dbReference type="EMBL" id="MFD0803628.1"/>
    </source>
</evidence>
<comment type="caution">
    <text evidence="2">The sequence shown here is derived from an EMBL/GenBank/DDBJ whole genome shotgun (WGS) entry which is preliminary data.</text>
</comment>
<dbReference type="EMBL" id="JBHTHR010001015">
    <property type="protein sequence ID" value="MFD0803628.1"/>
    <property type="molecule type" value="Genomic_DNA"/>
</dbReference>
<dbReference type="SUPFAM" id="SSF75304">
    <property type="entry name" value="Amidase signature (AS) enzymes"/>
    <property type="match status" value="1"/>
</dbReference>
<name>A0ABW3BJQ6_9ACTN</name>
<accession>A0ABW3BJQ6</accession>